<dbReference type="Proteomes" id="UP000030377">
    <property type="component" value="Unassembled WGS sequence"/>
</dbReference>
<dbReference type="Proteomes" id="UP000193335">
    <property type="component" value="Unassembled WGS sequence"/>
</dbReference>
<evidence type="ECO:0000313" key="4">
    <source>
        <dbReference type="Proteomes" id="UP000193335"/>
    </source>
</evidence>
<organism evidence="1 3">
    <name type="scientific">Bradyrhizobium japonicum</name>
    <dbReference type="NCBI Taxonomy" id="375"/>
    <lineage>
        <taxon>Bacteria</taxon>
        <taxon>Pseudomonadati</taxon>
        <taxon>Pseudomonadota</taxon>
        <taxon>Alphaproteobacteria</taxon>
        <taxon>Hyphomicrobiales</taxon>
        <taxon>Nitrobacteraceae</taxon>
        <taxon>Bradyrhizobium</taxon>
    </lineage>
</organism>
<dbReference type="EMBL" id="NAFL01000167">
    <property type="protein sequence ID" value="OSJ36862.1"/>
    <property type="molecule type" value="Genomic_DNA"/>
</dbReference>
<evidence type="ECO:0000313" key="2">
    <source>
        <dbReference type="EMBL" id="OSJ36862.1"/>
    </source>
</evidence>
<dbReference type="AlphaFoldDB" id="A0A0A3XZ29"/>
<dbReference type="RefSeq" id="WP_041955355.1">
    <property type="nucleotide sequence ID" value="NZ_JRPN01000010.1"/>
</dbReference>
<name>A0A0A3XZ29_BRAJP</name>
<dbReference type="EMBL" id="JRPN01000010">
    <property type="protein sequence ID" value="KGT79640.1"/>
    <property type="molecule type" value="Genomic_DNA"/>
</dbReference>
<protein>
    <submittedName>
        <fullName evidence="1">Uncharacterized protein</fullName>
    </submittedName>
</protein>
<comment type="caution">
    <text evidence="1">The sequence shown here is derived from an EMBL/GenBank/DDBJ whole genome shotgun (WGS) entry which is preliminary data.</text>
</comment>
<reference evidence="1 3" key="1">
    <citation type="submission" date="2014-09" db="EMBL/GenBank/DDBJ databases">
        <title>Draft genome of Bradyrhizobium japonicum Is-34.</title>
        <authorList>
            <person name="Tsurumaru H."/>
            <person name="Yamakawa T."/>
            <person name="Hashimoto S."/>
            <person name="Okizaki K."/>
            <person name="Kanesaki Y."/>
            <person name="Yoshikawa H."/>
            <person name="Yajima S."/>
        </authorList>
    </citation>
    <scope>NUCLEOTIDE SEQUENCE [LARGE SCALE GENOMIC DNA]</scope>
    <source>
        <strain evidence="1 3">Is-34</strain>
    </source>
</reference>
<evidence type="ECO:0000313" key="3">
    <source>
        <dbReference type="Proteomes" id="UP000030377"/>
    </source>
</evidence>
<reference evidence="2 4" key="2">
    <citation type="submission" date="2017-03" db="EMBL/GenBank/DDBJ databases">
        <title>Whole genome sequences of fourteen strains of Bradyrhizobium canariense and one strain of Bradyrhizobium japonicum isolated from Lupinus (Papilionoideae: Genisteae) species in Algeria.</title>
        <authorList>
            <person name="Crovadore J."/>
            <person name="Chekireb D."/>
            <person name="Brachmann A."/>
            <person name="Chablais R."/>
            <person name="Cochard B."/>
            <person name="Lefort F."/>
        </authorList>
    </citation>
    <scope>NUCLEOTIDE SEQUENCE [LARGE SCALE GENOMIC DNA]</scope>
    <source>
        <strain evidence="2 4">UBMA197</strain>
    </source>
</reference>
<proteinExistence type="predicted"/>
<gene>
    <name evidence="2" type="ORF">BSZ19_02185</name>
    <name evidence="1" type="ORF">MA20_12425</name>
</gene>
<sequence>MFDVYLNDRRDLLVVSNGLPIPLPGAAGRWRKKKKVASVSEDIKLAVQRQGYYMRKLTDFRKR</sequence>
<accession>A0A0A3XZ29</accession>
<evidence type="ECO:0000313" key="1">
    <source>
        <dbReference type="EMBL" id="KGT79640.1"/>
    </source>
</evidence>